<dbReference type="Proteomes" id="UP000078070">
    <property type="component" value="Chromosome"/>
</dbReference>
<accession>A0A1A9EXA2</accession>
<evidence type="ECO:0000313" key="1">
    <source>
        <dbReference type="EMBL" id="ANG62505.1"/>
    </source>
</evidence>
<reference evidence="2" key="1">
    <citation type="submission" date="2016-05" db="EMBL/GenBank/DDBJ databases">
        <authorList>
            <person name="Baek K."/>
            <person name="Yang S.-J."/>
        </authorList>
    </citation>
    <scope>NUCLEOTIDE SEQUENCE [LARGE SCALE GENOMIC DNA]</scope>
    <source>
        <strain evidence="2">ST58-10</strain>
    </source>
</reference>
<keyword evidence="2" id="KW-1185">Reference proteome</keyword>
<gene>
    <name evidence="1" type="ORF">A8C75_08390</name>
</gene>
<dbReference type="OrthoDB" id="6085013at2"/>
<reference evidence="1 2" key="2">
    <citation type="journal article" date="2018" name="Int. J. Syst. Evol. Microbiol.">
        <title>Marinobacterium aestuarii sp. nov., a benzene-degrading marine bacterium isolated from estuary sediment.</title>
        <authorList>
            <person name="Bae S.S."/>
            <person name="Jung J."/>
            <person name="Chung D."/>
            <person name="Baek K."/>
        </authorList>
    </citation>
    <scope>NUCLEOTIDE SEQUENCE [LARGE SCALE GENOMIC DNA]</scope>
    <source>
        <strain evidence="1 2">ST58-10</strain>
    </source>
</reference>
<dbReference type="AlphaFoldDB" id="A0A1A9EXA2"/>
<dbReference type="EMBL" id="CP015839">
    <property type="protein sequence ID" value="ANG62505.1"/>
    <property type="molecule type" value="Genomic_DNA"/>
</dbReference>
<protein>
    <submittedName>
        <fullName evidence="1">Uncharacterized protein</fullName>
    </submittedName>
</protein>
<sequence length="552" mass="58446">MALAIGLCLPLAYAQASTPVEFDPDGQGGGGAFTIGSLDWLPGSTVIKDEIPVLEDSTVSAQAYSHSALAAAVDPDGIVINPPGLNVNYEITVFLANGVQITSNSDGTIVLLALDPANGDNYFEMYYDNNPNANPLAGTGFSDGLSILRGQLTVLSGNFTQSTDLNGIPLQGNLDEFGTNNWPGTGTVLGQGSQQLAVLVQYVDKDFFPSGVDLGTILPFNNSQVVSFKQTNPSMNFDLSPIAGALDPVDPGAINGLSGPDILLQIDPNNAFEFIPPEMACRVTGGGNDTAGIFEDGVTPGWDGTVAEGLMTPTVTKKKGKVSSLVALDPYRYTMGGQAGANTALQPQPKGEWTHSNHNSPNNLKFTFHAGTASAPDGTEIDEIICTDAGYCRQARPAPNKQIDFVGIGTFKNLSWKNPELVHSVGVVDTAFYDIQPEPVGNKPNQDPATVHWFQVHIEDLGEPGNKMEDGAVCPDMGSGNDPFANPPVTDKLADCGCADFYHIRIYEGVVPTLNADGEVTNINKDNLIYEVYGYLNGGNFQIHPLTGFDLK</sequence>
<dbReference type="KEGG" id="mars:A8C75_08390"/>
<organism evidence="1 2">
    <name type="scientific">Marinobacterium aestuarii</name>
    <dbReference type="NCBI Taxonomy" id="1821621"/>
    <lineage>
        <taxon>Bacteria</taxon>
        <taxon>Pseudomonadati</taxon>
        <taxon>Pseudomonadota</taxon>
        <taxon>Gammaproteobacteria</taxon>
        <taxon>Oceanospirillales</taxon>
        <taxon>Oceanospirillaceae</taxon>
        <taxon>Marinobacterium</taxon>
    </lineage>
</organism>
<proteinExistence type="predicted"/>
<dbReference type="STRING" id="1821621.A8C75_08390"/>
<dbReference type="RefSeq" id="WP_067380674.1">
    <property type="nucleotide sequence ID" value="NZ_CP015839.1"/>
</dbReference>
<evidence type="ECO:0000313" key="2">
    <source>
        <dbReference type="Proteomes" id="UP000078070"/>
    </source>
</evidence>
<name>A0A1A9EXA2_9GAMM</name>